<proteinExistence type="predicted"/>
<evidence type="ECO:0000256" key="3">
    <source>
        <dbReference type="ARBA" id="ARBA00022989"/>
    </source>
</evidence>
<keyword evidence="2 5" id="KW-0812">Transmembrane</keyword>
<dbReference type="PANTHER" id="PTHR12714">
    <property type="entry name" value="PROTEIN-S ISOPRENYLCYSTEINE O-METHYLTRANSFERASE"/>
    <property type="match status" value="1"/>
</dbReference>
<protein>
    <submittedName>
        <fullName evidence="6">Isoprenylcysteine carboxylmethyltransferase family protein</fullName>
    </submittedName>
</protein>
<keyword evidence="7" id="KW-1185">Reference proteome</keyword>
<evidence type="ECO:0000256" key="5">
    <source>
        <dbReference type="SAM" id="Phobius"/>
    </source>
</evidence>
<keyword evidence="3 5" id="KW-1133">Transmembrane helix</keyword>
<evidence type="ECO:0000313" key="7">
    <source>
        <dbReference type="Proteomes" id="UP000739180"/>
    </source>
</evidence>
<dbReference type="Pfam" id="PF04191">
    <property type="entry name" value="PEMT"/>
    <property type="match status" value="1"/>
</dbReference>
<dbReference type="EMBL" id="VCQT01000036">
    <property type="protein sequence ID" value="TMW12258.1"/>
    <property type="molecule type" value="Genomic_DNA"/>
</dbReference>
<feature type="transmembrane region" description="Helical" evidence="5">
    <location>
        <begin position="32"/>
        <end position="54"/>
    </location>
</feature>
<evidence type="ECO:0000256" key="4">
    <source>
        <dbReference type="ARBA" id="ARBA00023136"/>
    </source>
</evidence>
<dbReference type="InterPro" id="IPR007318">
    <property type="entry name" value="Phopholipid_MeTrfase"/>
</dbReference>
<evidence type="ECO:0000313" key="6">
    <source>
        <dbReference type="EMBL" id="TMW12258.1"/>
    </source>
</evidence>
<reference evidence="6 7" key="1">
    <citation type="submission" date="2019-05" db="EMBL/GenBank/DDBJ databases">
        <title>Genome of Alcanivorax gelatiniphagus, an oil degrading marine bacteria.</title>
        <authorList>
            <person name="Kwon K.K."/>
        </authorList>
    </citation>
    <scope>NUCLEOTIDE SEQUENCE [LARGE SCALE GENOMIC DNA]</scope>
    <source>
        <strain evidence="6 7">MEBiC 08158</strain>
    </source>
</reference>
<comment type="caution">
    <text evidence="6">The sequence shown here is derived from an EMBL/GenBank/DDBJ whole genome shotgun (WGS) entry which is preliminary data.</text>
</comment>
<name>A0ABY2XLA5_9GAMM</name>
<dbReference type="PANTHER" id="PTHR12714:SF24">
    <property type="entry name" value="SLR1182 PROTEIN"/>
    <property type="match status" value="1"/>
</dbReference>
<gene>
    <name evidence="6" type="ORF">FGS76_11785</name>
</gene>
<keyword evidence="4 5" id="KW-0472">Membrane</keyword>
<evidence type="ECO:0000256" key="2">
    <source>
        <dbReference type="ARBA" id="ARBA00022692"/>
    </source>
</evidence>
<sequence>MPPPLLHLGGLLIGHGLDQALGWTLPDFPGRQTLATVLAVTGAILVVAALLQLARHRTTVMPHRAARVLVTGGVFRLSRNPIYLSFALLHLACALSLASPGMLLMLLAVLWVMQTHVIAAEEAFHARRFGDQWLDYRRRVRRWL</sequence>
<dbReference type="Proteomes" id="UP000739180">
    <property type="component" value="Unassembled WGS sequence"/>
</dbReference>
<comment type="subcellular location">
    <subcellularLocation>
        <location evidence="1">Endomembrane system</location>
        <topology evidence="1">Multi-pass membrane protein</topology>
    </subcellularLocation>
</comment>
<evidence type="ECO:0000256" key="1">
    <source>
        <dbReference type="ARBA" id="ARBA00004127"/>
    </source>
</evidence>
<organism evidence="6 7">
    <name type="scientific">Alloalcanivorax gelatiniphagus</name>
    <dbReference type="NCBI Taxonomy" id="1194167"/>
    <lineage>
        <taxon>Bacteria</taxon>
        <taxon>Pseudomonadati</taxon>
        <taxon>Pseudomonadota</taxon>
        <taxon>Gammaproteobacteria</taxon>
        <taxon>Oceanospirillales</taxon>
        <taxon>Alcanivoracaceae</taxon>
        <taxon>Alloalcanivorax</taxon>
    </lineage>
</organism>
<feature type="transmembrane region" description="Helical" evidence="5">
    <location>
        <begin position="86"/>
        <end position="113"/>
    </location>
</feature>
<dbReference type="Gene3D" id="1.20.120.1630">
    <property type="match status" value="1"/>
</dbReference>
<accession>A0ABY2XLA5</accession>